<dbReference type="AlphaFoldDB" id="A0AA37BQ35"/>
<comment type="function">
    <text evidence="5 6">Allows the formation of correctly charged Gln-tRNA(Gln) through the transamidation of misacylated Glu-tRNA(Gln) in organisms which lack glutaminyl-tRNA synthetase. The reaction takes place in the presence of glutamine and ATP through an activated gamma-phospho-Glu-tRNA(Gln). The GatDE system is specific for glutamate and does not act on aspartate.</text>
</comment>
<dbReference type="GO" id="GO:0006450">
    <property type="term" value="P:regulation of translational fidelity"/>
    <property type="evidence" value="ECO:0007669"/>
    <property type="project" value="InterPro"/>
</dbReference>
<dbReference type="InterPro" id="IPR011878">
    <property type="entry name" value="GatD"/>
</dbReference>
<dbReference type="Gene3D" id="3.40.50.40">
    <property type="match status" value="1"/>
</dbReference>
<evidence type="ECO:0000256" key="3">
    <source>
        <dbReference type="ARBA" id="ARBA00022840"/>
    </source>
</evidence>
<dbReference type="InterPro" id="IPR036152">
    <property type="entry name" value="Asp/glu_Ase-like_sf"/>
</dbReference>
<evidence type="ECO:0000256" key="2">
    <source>
        <dbReference type="ARBA" id="ARBA00022741"/>
    </source>
</evidence>
<dbReference type="RefSeq" id="WP_188679284.1">
    <property type="nucleotide sequence ID" value="NZ_BMNY01000001.1"/>
</dbReference>
<keyword evidence="3 5" id="KW-0067">ATP-binding</keyword>
<evidence type="ECO:0000256" key="6">
    <source>
        <dbReference type="RuleBase" id="RU004457"/>
    </source>
</evidence>
<dbReference type="NCBIfam" id="NF003217">
    <property type="entry name" value="PRK04183.1"/>
    <property type="match status" value="1"/>
</dbReference>
<feature type="active site" evidence="5">
    <location>
        <position position="153"/>
    </location>
</feature>
<feature type="domain" description="Asparaginase/glutaminase C-terminal" evidence="8">
    <location>
        <begin position="277"/>
        <end position="380"/>
    </location>
</feature>
<dbReference type="Pfam" id="PF17763">
    <property type="entry name" value="Asparaginase_C"/>
    <property type="match status" value="1"/>
</dbReference>
<dbReference type="SUPFAM" id="SSF53774">
    <property type="entry name" value="Glutaminase/Asparaginase"/>
    <property type="match status" value="1"/>
</dbReference>
<feature type="domain" description="L-asparaginase N-terminal" evidence="7">
    <location>
        <begin position="69"/>
        <end position="259"/>
    </location>
</feature>
<dbReference type="PANTHER" id="PTHR11707:SF28">
    <property type="entry name" value="60 KDA LYSOPHOSPHOLIPASE"/>
    <property type="match status" value="1"/>
</dbReference>
<dbReference type="PRINTS" id="PR00139">
    <property type="entry name" value="ASNGLNASE"/>
</dbReference>
<protein>
    <recommendedName>
        <fullName evidence="5 6">Glutamyl-tRNA(Gln) amidotransferase subunit D</fullName>
        <shortName evidence="5">Glu-ADT subunit D</shortName>
        <ecNumber evidence="5 6">6.3.5.-</ecNumber>
    </recommendedName>
</protein>
<evidence type="ECO:0000256" key="5">
    <source>
        <dbReference type="HAMAP-Rule" id="MF_00586"/>
    </source>
</evidence>
<accession>A0AA37BQ35</accession>
<dbReference type="SUPFAM" id="SSF141300">
    <property type="entry name" value="GatD N-terminal domain-like"/>
    <property type="match status" value="1"/>
</dbReference>
<name>A0AA37BQ35_9ARCH</name>
<dbReference type="SMART" id="SM00870">
    <property type="entry name" value="Asparaginase"/>
    <property type="match status" value="1"/>
</dbReference>
<dbReference type="PANTHER" id="PTHR11707">
    <property type="entry name" value="L-ASPARAGINASE"/>
    <property type="match status" value="1"/>
</dbReference>
<organism evidence="9 10">
    <name type="scientific">Thermogymnomonas acidicola</name>
    <dbReference type="NCBI Taxonomy" id="399579"/>
    <lineage>
        <taxon>Archaea</taxon>
        <taxon>Methanobacteriati</taxon>
        <taxon>Thermoplasmatota</taxon>
        <taxon>Thermoplasmata</taxon>
        <taxon>Thermoplasmatales</taxon>
        <taxon>Thermogymnomonas</taxon>
    </lineage>
</organism>
<dbReference type="InterPro" id="IPR006033">
    <property type="entry name" value="AsnA_fam"/>
</dbReference>
<comment type="similarity">
    <text evidence="5 6">Belongs to the asparaginase 1 family. GatD subfamily.</text>
</comment>
<evidence type="ECO:0000256" key="1">
    <source>
        <dbReference type="ARBA" id="ARBA00022598"/>
    </source>
</evidence>
<reference evidence="9" key="1">
    <citation type="journal article" date="2014" name="Int. J. Syst. Evol. Microbiol.">
        <title>Complete genome sequence of Corynebacterium casei LMG S-19264T (=DSM 44701T), isolated from a smear-ripened cheese.</title>
        <authorList>
            <consortium name="US DOE Joint Genome Institute (JGI-PGF)"/>
            <person name="Walter F."/>
            <person name="Albersmeier A."/>
            <person name="Kalinowski J."/>
            <person name="Ruckert C."/>
        </authorList>
    </citation>
    <scope>NUCLEOTIDE SEQUENCE</scope>
    <source>
        <strain evidence="9">JCM 13583</strain>
    </source>
</reference>
<proteinExistence type="inferred from homology"/>
<dbReference type="GO" id="GO:0050567">
    <property type="term" value="F:glutaminyl-tRNA synthase (glutamine-hydrolyzing) activity"/>
    <property type="evidence" value="ECO:0007669"/>
    <property type="project" value="UniProtKB-UniRule"/>
</dbReference>
<dbReference type="EMBL" id="BMNY01000001">
    <property type="protein sequence ID" value="GGM66012.1"/>
    <property type="molecule type" value="Genomic_DNA"/>
</dbReference>
<evidence type="ECO:0000313" key="10">
    <source>
        <dbReference type="Proteomes" id="UP000632195"/>
    </source>
</evidence>
<dbReference type="GO" id="GO:0004067">
    <property type="term" value="F:asparaginase activity"/>
    <property type="evidence" value="ECO:0007669"/>
    <property type="project" value="UniProtKB-UniRule"/>
</dbReference>
<keyword evidence="4 5" id="KW-0648">Protein biosynthesis</keyword>
<dbReference type="HAMAP" id="MF_00586">
    <property type="entry name" value="GatD"/>
    <property type="match status" value="1"/>
</dbReference>
<dbReference type="InterPro" id="IPR027474">
    <property type="entry name" value="L-asparaginase_N"/>
</dbReference>
<sequence>MKLGDRVEVEFRNRKYDATFVNQEGGIITVKLRSGYNISVPEAECRIRLVQEAPRVEEEGAPGTGNGSVVILTTGGTIASMVDYATGAVRPVKDPRIILRGAPEIAESGEVEVREVMNVFSENMRPADWVRLAREVALEMERGKRVVVAHGTDTMSYTAAALAFMFEGLPSPVVLVGSQRSPDRPSSDAPLNVAAAVKFSSLPIGEVGIAMHGSISDESIVLHRGVRSRKMHTSRRDAFRSIGIPPLASLSHGNVSLEGHARAPSGAVRLNGRLDERVSMVYVHPTLQGSDLEAMADGRRALVLMGTGLGHCSSTLYDSIGRLVRDGVHVVMASQCIGGSVNMNVYSTGRELQSIGVLPAEGMLPEVAYVKSMYVLANYPEERFAEALLTDLRGEVIQREVQL</sequence>
<dbReference type="Pfam" id="PF00710">
    <property type="entry name" value="Asparaginase"/>
    <property type="match status" value="1"/>
</dbReference>
<keyword evidence="2 5" id="KW-0547">Nucleotide-binding</keyword>
<dbReference type="InterPro" id="IPR040919">
    <property type="entry name" value="Asparaginase_C"/>
</dbReference>
<evidence type="ECO:0000259" key="8">
    <source>
        <dbReference type="Pfam" id="PF17763"/>
    </source>
</evidence>
<dbReference type="GO" id="GO:0006520">
    <property type="term" value="P:amino acid metabolic process"/>
    <property type="evidence" value="ECO:0007669"/>
    <property type="project" value="InterPro"/>
</dbReference>
<dbReference type="Proteomes" id="UP000632195">
    <property type="component" value="Unassembled WGS sequence"/>
</dbReference>
<dbReference type="PROSITE" id="PS51732">
    <property type="entry name" value="ASN_GLN_ASE_3"/>
    <property type="match status" value="1"/>
</dbReference>
<dbReference type="InterPro" id="IPR027473">
    <property type="entry name" value="L-asparaginase_C"/>
</dbReference>
<keyword evidence="1 5" id="KW-0436">Ligase</keyword>
<dbReference type="GO" id="GO:0006412">
    <property type="term" value="P:translation"/>
    <property type="evidence" value="ECO:0007669"/>
    <property type="project" value="UniProtKB-UniRule"/>
</dbReference>
<gene>
    <name evidence="5" type="primary">gatD</name>
    <name evidence="9" type="ORF">GCM10007108_00370</name>
</gene>
<dbReference type="NCBIfam" id="TIGR00519">
    <property type="entry name" value="asnASE_I"/>
    <property type="match status" value="1"/>
</dbReference>
<comment type="catalytic activity">
    <reaction evidence="5 6">
        <text>L-glutamyl-tRNA(Gln) + L-glutamine + ATP + H2O = L-glutaminyl-tRNA(Gln) + L-glutamate + ADP + phosphate + H(+)</text>
        <dbReference type="Rhea" id="RHEA:17521"/>
        <dbReference type="Rhea" id="RHEA-COMP:9681"/>
        <dbReference type="Rhea" id="RHEA-COMP:9684"/>
        <dbReference type="ChEBI" id="CHEBI:15377"/>
        <dbReference type="ChEBI" id="CHEBI:15378"/>
        <dbReference type="ChEBI" id="CHEBI:29985"/>
        <dbReference type="ChEBI" id="CHEBI:30616"/>
        <dbReference type="ChEBI" id="CHEBI:43474"/>
        <dbReference type="ChEBI" id="CHEBI:58359"/>
        <dbReference type="ChEBI" id="CHEBI:78520"/>
        <dbReference type="ChEBI" id="CHEBI:78521"/>
        <dbReference type="ChEBI" id="CHEBI:456216"/>
    </reaction>
</comment>
<dbReference type="InterPro" id="IPR037152">
    <property type="entry name" value="L-asparaginase_N_sf"/>
</dbReference>
<comment type="caution">
    <text evidence="9">The sequence shown here is derived from an EMBL/GenBank/DDBJ whole genome shotgun (WGS) entry which is preliminary data.</text>
</comment>
<comment type="subunit">
    <text evidence="5 6">Heterodimer of GatD and GatE.</text>
</comment>
<dbReference type="NCBIfam" id="TIGR02153">
    <property type="entry name" value="gatD_arch"/>
    <property type="match status" value="1"/>
</dbReference>
<dbReference type="Gene3D" id="3.40.50.1170">
    <property type="entry name" value="L-asparaginase, N-terminal domain"/>
    <property type="match status" value="1"/>
</dbReference>
<dbReference type="Gene3D" id="2.30.30.520">
    <property type="match status" value="1"/>
</dbReference>
<keyword evidence="10" id="KW-1185">Reference proteome</keyword>
<reference evidence="9" key="2">
    <citation type="submission" date="2022-09" db="EMBL/GenBank/DDBJ databases">
        <authorList>
            <person name="Sun Q."/>
            <person name="Ohkuma M."/>
        </authorList>
    </citation>
    <scope>NUCLEOTIDE SEQUENCE</scope>
    <source>
        <strain evidence="9">JCM 13583</strain>
    </source>
</reference>
<feature type="active site" evidence="5">
    <location>
        <position position="77"/>
    </location>
</feature>
<dbReference type="InterPro" id="IPR037222">
    <property type="entry name" value="GatD_N_sf"/>
</dbReference>
<evidence type="ECO:0000313" key="9">
    <source>
        <dbReference type="EMBL" id="GGM66012.1"/>
    </source>
</evidence>
<dbReference type="GO" id="GO:0005524">
    <property type="term" value="F:ATP binding"/>
    <property type="evidence" value="ECO:0007669"/>
    <property type="project" value="UniProtKB-KW"/>
</dbReference>
<feature type="active site" evidence="5">
    <location>
        <position position="152"/>
    </location>
</feature>
<dbReference type="EC" id="6.3.5.-" evidence="5 6"/>
<evidence type="ECO:0000259" key="7">
    <source>
        <dbReference type="Pfam" id="PF00710"/>
    </source>
</evidence>
<dbReference type="InterPro" id="IPR006034">
    <property type="entry name" value="Asparaginase/glutaminase-like"/>
</dbReference>
<dbReference type="PIRSF" id="PIRSF500175">
    <property type="entry name" value="Glu_ADT_D"/>
    <property type="match status" value="1"/>
</dbReference>
<feature type="active site" evidence="5">
    <location>
        <position position="230"/>
    </location>
</feature>
<evidence type="ECO:0000256" key="4">
    <source>
        <dbReference type="ARBA" id="ARBA00022917"/>
    </source>
</evidence>
<dbReference type="PIRSF" id="PIRSF001220">
    <property type="entry name" value="L-ASNase_gatD"/>
    <property type="match status" value="1"/>
</dbReference>